<reference evidence="2" key="1">
    <citation type="submission" date="2016-10" db="EMBL/GenBank/DDBJ databases">
        <authorList>
            <person name="de Groot N.N."/>
        </authorList>
    </citation>
    <scope>NUCLEOTIDE SEQUENCE</scope>
</reference>
<gene>
    <name evidence="2" type="ORF">MNB_SV-4-988</name>
</gene>
<accession>A0A1W1E778</accession>
<protein>
    <submittedName>
        <fullName evidence="2">Uncharacterized protein</fullName>
    </submittedName>
</protein>
<organism evidence="2">
    <name type="scientific">hydrothermal vent metagenome</name>
    <dbReference type="NCBI Taxonomy" id="652676"/>
    <lineage>
        <taxon>unclassified sequences</taxon>
        <taxon>metagenomes</taxon>
        <taxon>ecological metagenomes</taxon>
    </lineage>
</organism>
<dbReference type="EMBL" id="FPIB01000003">
    <property type="protein sequence ID" value="SFV89805.1"/>
    <property type="molecule type" value="Genomic_DNA"/>
</dbReference>
<feature type="compositionally biased region" description="Basic and acidic residues" evidence="1">
    <location>
        <begin position="1"/>
        <end position="20"/>
    </location>
</feature>
<dbReference type="AlphaFoldDB" id="A0A1W1E778"/>
<evidence type="ECO:0000256" key="1">
    <source>
        <dbReference type="SAM" id="MobiDB-lite"/>
    </source>
</evidence>
<sequence length="140" mass="16396">MQREKVKSGSKQQIKEKWDTLDPNQKQQVKQKVKEKWNSRPINRPGEGNRPIHGKPDHGDGHHGHHHHYHHYPYHGWGGYWPWFWGSAITVGAIVSTIPDDDCKDIYIDGKQYKECEGVLFEPVYKGNDVQYEVVEIKKK</sequence>
<proteinExistence type="predicted"/>
<name>A0A1W1E778_9ZZZZ</name>
<evidence type="ECO:0000313" key="2">
    <source>
        <dbReference type="EMBL" id="SFV89805.1"/>
    </source>
</evidence>
<feature type="region of interest" description="Disordered" evidence="1">
    <location>
        <begin position="1"/>
        <end position="68"/>
    </location>
</feature>